<evidence type="ECO:0000313" key="1">
    <source>
        <dbReference type="EMBL" id="CAF1617189.1"/>
    </source>
</evidence>
<evidence type="ECO:0000313" key="2">
    <source>
        <dbReference type="Proteomes" id="UP000663828"/>
    </source>
</evidence>
<organism evidence="1 2">
    <name type="scientific">Adineta ricciae</name>
    <name type="common">Rotifer</name>
    <dbReference type="NCBI Taxonomy" id="249248"/>
    <lineage>
        <taxon>Eukaryota</taxon>
        <taxon>Metazoa</taxon>
        <taxon>Spiralia</taxon>
        <taxon>Gnathifera</taxon>
        <taxon>Rotifera</taxon>
        <taxon>Eurotatoria</taxon>
        <taxon>Bdelloidea</taxon>
        <taxon>Adinetida</taxon>
        <taxon>Adinetidae</taxon>
        <taxon>Adineta</taxon>
    </lineage>
</organism>
<reference evidence="1" key="1">
    <citation type="submission" date="2021-02" db="EMBL/GenBank/DDBJ databases">
        <authorList>
            <person name="Nowell W R."/>
        </authorList>
    </citation>
    <scope>NUCLEOTIDE SEQUENCE</scope>
</reference>
<comment type="caution">
    <text evidence="1">The sequence shown here is derived from an EMBL/GenBank/DDBJ whole genome shotgun (WGS) entry which is preliminary data.</text>
</comment>
<name>A0A816C2Y6_ADIRI</name>
<dbReference type="AlphaFoldDB" id="A0A816C2Y6"/>
<dbReference type="Proteomes" id="UP000663828">
    <property type="component" value="Unassembled WGS sequence"/>
</dbReference>
<sequence length="125" mass="13904">MYYVLSSIPTLSTKSEHNQLYGLSPGSRSRGGRRNVGGFIQAVLFGYGDIRLTMDEQHIKSPARLPNHSNVLILHNLNVRALDGSNGQSLVYRYTQQTDTLHVNDARSFSMDTNLIIRPATPSCL</sequence>
<dbReference type="EMBL" id="CAJNOR010007431">
    <property type="protein sequence ID" value="CAF1617189.1"/>
    <property type="molecule type" value="Genomic_DNA"/>
</dbReference>
<gene>
    <name evidence="1" type="ORF">XAT740_LOCUS49722</name>
</gene>
<protein>
    <submittedName>
        <fullName evidence="1">Uncharacterized protein</fullName>
    </submittedName>
</protein>
<proteinExistence type="predicted"/>
<accession>A0A816C2Y6</accession>
<keyword evidence="2" id="KW-1185">Reference proteome</keyword>